<dbReference type="PANTHER" id="PTHR14017:SF9">
    <property type="entry name" value="LYSINE-SPECIFIC DEMETHYLASE 6A"/>
    <property type="match status" value="1"/>
</dbReference>
<evidence type="ECO:0000256" key="5">
    <source>
        <dbReference type="ARBA" id="ARBA00048695"/>
    </source>
</evidence>
<dbReference type="AlphaFoldDB" id="A0AAD7W2R4"/>
<keyword evidence="2" id="KW-0539">Nucleus</keyword>
<evidence type="ECO:0000259" key="6">
    <source>
        <dbReference type="Pfam" id="PF21326"/>
    </source>
</evidence>
<evidence type="ECO:0000256" key="3">
    <source>
        <dbReference type="ARBA" id="ARBA00034483"/>
    </source>
</evidence>
<dbReference type="PANTHER" id="PTHR14017">
    <property type="entry name" value="LYSINE-SPECIFIC DEMETHYLASE"/>
    <property type="match status" value="1"/>
</dbReference>
<comment type="subcellular location">
    <subcellularLocation>
        <location evidence="1">Nucleus</location>
    </subcellularLocation>
</comment>
<dbReference type="GO" id="GO:0000978">
    <property type="term" value="F:RNA polymerase II cis-regulatory region sequence-specific DNA binding"/>
    <property type="evidence" value="ECO:0007669"/>
    <property type="project" value="TreeGrafter"/>
</dbReference>
<comment type="caution">
    <text evidence="7">The sequence shown here is derived from an EMBL/GenBank/DDBJ whole genome shotgun (WGS) entry which is preliminary data.</text>
</comment>
<protein>
    <recommendedName>
        <fullName evidence="4">[histone H3]-trimethyl-L-lysine(27) demethylase</fullName>
        <ecNumber evidence="4">1.14.11.68</ecNumber>
    </recommendedName>
</protein>
<evidence type="ECO:0000256" key="2">
    <source>
        <dbReference type="ARBA" id="ARBA00023242"/>
    </source>
</evidence>
<dbReference type="EMBL" id="JAINUG010000350">
    <property type="protein sequence ID" value="KAJ8377510.1"/>
    <property type="molecule type" value="Genomic_DNA"/>
</dbReference>
<dbReference type="Proteomes" id="UP001221898">
    <property type="component" value="Unassembled WGS sequence"/>
</dbReference>
<feature type="domain" description="Lysine-specific demethylase 6A/B-like GATA-like" evidence="6">
    <location>
        <begin position="63"/>
        <end position="110"/>
    </location>
</feature>
<dbReference type="GO" id="GO:0010468">
    <property type="term" value="P:regulation of gene expression"/>
    <property type="evidence" value="ECO:0007669"/>
    <property type="project" value="TreeGrafter"/>
</dbReference>
<comment type="catalytic activity">
    <reaction evidence="5">
        <text>N(6),N(6),N(6)-trimethyl-L-lysyl(27)-[histone H3] + 2 2-oxoglutarate + 2 O2 = N(6)-methyl-L-lysyl(27)-[histone H3] + 2 formaldehyde + 2 succinate + 2 CO2</text>
        <dbReference type="Rhea" id="RHEA:60224"/>
        <dbReference type="Rhea" id="RHEA-COMP:15535"/>
        <dbReference type="Rhea" id="RHEA-COMP:15544"/>
        <dbReference type="ChEBI" id="CHEBI:15379"/>
        <dbReference type="ChEBI" id="CHEBI:16526"/>
        <dbReference type="ChEBI" id="CHEBI:16810"/>
        <dbReference type="ChEBI" id="CHEBI:16842"/>
        <dbReference type="ChEBI" id="CHEBI:30031"/>
        <dbReference type="ChEBI" id="CHEBI:61929"/>
        <dbReference type="ChEBI" id="CHEBI:61961"/>
        <dbReference type="EC" id="1.14.11.68"/>
    </reaction>
</comment>
<evidence type="ECO:0000256" key="4">
    <source>
        <dbReference type="ARBA" id="ARBA00034525"/>
    </source>
</evidence>
<dbReference type="GO" id="GO:0007507">
    <property type="term" value="P:heart development"/>
    <property type="evidence" value="ECO:0007669"/>
    <property type="project" value="TreeGrafter"/>
</dbReference>
<evidence type="ECO:0000313" key="7">
    <source>
        <dbReference type="EMBL" id="KAJ8377510.1"/>
    </source>
</evidence>
<dbReference type="Pfam" id="PF21326">
    <property type="entry name" value="KDM6_GATAL"/>
    <property type="match status" value="1"/>
</dbReference>
<dbReference type="InterPro" id="IPR046941">
    <property type="entry name" value="KDM6_GATAL_sf"/>
</dbReference>
<organism evidence="7 8">
    <name type="scientific">Aldrovandia affinis</name>
    <dbReference type="NCBI Taxonomy" id="143900"/>
    <lineage>
        <taxon>Eukaryota</taxon>
        <taxon>Metazoa</taxon>
        <taxon>Chordata</taxon>
        <taxon>Craniata</taxon>
        <taxon>Vertebrata</taxon>
        <taxon>Euteleostomi</taxon>
        <taxon>Actinopterygii</taxon>
        <taxon>Neopterygii</taxon>
        <taxon>Teleostei</taxon>
        <taxon>Notacanthiformes</taxon>
        <taxon>Halosauridae</taxon>
        <taxon>Aldrovandia</taxon>
    </lineage>
</organism>
<evidence type="ECO:0000313" key="8">
    <source>
        <dbReference type="Proteomes" id="UP001221898"/>
    </source>
</evidence>
<dbReference type="GO" id="GO:0031490">
    <property type="term" value="F:chromatin DNA binding"/>
    <property type="evidence" value="ECO:0007669"/>
    <property type="project" value="TreeGrafter"/>
</dbReference>
<name>A0AAD7W2R4_9TELE</name>
<dbReference type="GO" id="GO:0044666">
    <property type="term" value="C:MLL3/4 complex"/>
    <property type="evidence" value="ECO:0007669"/>
    <property type="project" value="TreeGrafter"/>
</dbReference>
<evidence type="ECO:0000256" key="1">
    <source>
        <dbReference type="ARBA" id="ARBA00004123"/>
    </source>
</evidence>
<gene>
    <name evidence="7" type="ORF">AAFF_G00259370</name>
</gene>
<dbReference type="InterPro" id="IPR051630">
    <property type="entry name" value="Corepressor-Demethylase"/>
</dbReference>
<reference evidence="7" key="1">
    <citation type="journal article" date="2023" name="Science">
        <title>Genome structures resolve the early diversification of teleost fishes.</title>
        <authorList>
            <person name="Parey E."/>
            <person name="Louis A."/>
            <person name="Montfort J."/>
            <person name="Bouchez O."/>
            <person name="Roques C."/>
            <person name="Iampietro C."/>
            <person name="Lluch J."/>
            <person name="Castinel A."/>
            <person name="Donnadieu C."/>
            <person name="Desvignes T."/>
            <person name="Floi Bucao C."/>
            <person name="Jouanno E."/>
            <person name="Wen M."/>
            <person name="Mejri S."/>
            <person name="Dirks R."/>
            <person name="Jansen H."/>
            <person name="Henkel C."/>
            <person name="Chen W.J."/>
            <person name="Zahm M."/>
            <person name="Cabau C."/>
            <person name="Klopp C."/>
            <person name="Thompson A.W."/>
            <person name="Robinson-Rechavi M."/>
            <person name="Braasch I."/>
            <person name="Lecointre G."/>
            <person name="Bobe J."/>
            <person name="Postlethwait J.H."/>
            <person name="Berthelot C."/>
            <person name="Roest Crollius H."/>
            <person name="Guiguen Y."/>
        </authorList>
    </citation>
    <scope>NUCLEOTIDE SEQUENCE</scope>
    <source>
        <strain evidence="7">NC1722</strain>
    </source>
</reference>
<comment type="similarity">
    <text evidence="3">Belongs to the UTX family.</text>
</comment>
<dbReference type="EC" id="1.14.11.68" evidence="4"/>
<dbReference type="InterPro" id="IPR048560">
    <property type="entry name" value="KDM6A_B-like_GATAL"/>
</dbReference>
<proteinExistence type="inferred from homology"/>
<keyword evidence="8" id="KW-1185">Reference proteome</keyword>
<accession>A0AAD7W2R4</accession>
<sequence>MFSPGTWPDNIKVSDHRLRHDKVLLVEDSEAVSDVEGGSPPLGRRWSGAAGPRMSPLTTAASVEVFDLLFVTSEGDARRKPSSSAVRCQDCARRASRALEGFTVLEEYRLGDLVRVYDQFTLAPPPCLRPRSDIVVVCRPADIARRGTD</sequence>
<dbReference type="GO" id="GO:0071558">
    <property type="term" value="F:histone H3K27me2/H3K27me3 demethylase activity"/>
    <property type="evidence" value="ECO:0007669"/>
    <property type="project" value="UniProtKB-EC"/>
</dbReference>
<dbReference type="Gene3D" id="2.10.110.20">
    <property type="match status" value="1"/>
</dbReference>